<evidence type="ECO:0000313" key="2">
    <source>
        <dbReference type="Proteomes" id="UP000238390"/>
    </source>
</evidence>
<protein>
    <submittedName>
        <fullName evidence="1">Uncharacterized protein</fullName>
    </submittedName>
</protein>
<keyword evidence="2" id="KW-1185">Reference proteome</keyword>
<gene>
    <name evidence="1" type="ORF">CSB93_5715</name>
</gene>
<dbReference type="EMBL" id="CP027169">
    <property type="protein sequence ID" value="AVK08507.1"/>
    <property type="molecule type" value="Genomic_DNA"/>
</dbReference>
<organism evidence="1 2">
    <name type="scientific">Pseudomonas paraeruginosa</name>
    <dbReference type="NCBI Taxonomy" id="2994495"/>
    <lineage>
        <taxon>Bacteria</taxon>
        <taxon>Pseudomonadati</taxon>
        <taxon>Pseudomonadota</taxon>
        <taxon>Gammaproteobacteria</taxon>
        <taxon>Pseudomonadales</taxon>
        <taxon>Pseudomonadaceae</taxon>
        <taxon>Pseudomonas</taxon>
    </lineage>
</organism>
<dbReference type="Proteomes" id="UP000238390">
    <property type="component" value="Chromosome"/>
</dbReference>
<reference evidence="1 2" key="1">
    <citation type="submission" date="2018-02" db="EMBL/GenBank/DDBJ databases">
        <title>FDA/CDC Antimicrobial Resistant Isolate Bank Genome Sequencing.</title>
        <authorList>
            <person name="Benahmed F.H."/>
            <person name="Lutgring J.D."/>
            <person name="Yoo B."/>
            <person name="Machado M."/>
            <person name="Brown A."/>
            <person name="McAllister G."/>
            <person name="Perry A."/>
            <person name="Halpin A.L."/>
            <person name="Vavikolanu K."/>
            <person name="Ott S."/>
            <person name="Zhao X."/>
            <person name="Tallon L.J."/>
            <person name="Sadzewicz L."/>
            <person name="Aluvathingal J."/>
            <person name="Nadendla S."/>
            <person name="Voskania-kordi A."/>
            <person name="Simonyan V."/>
            <person name="Patel J."/>
            <person name="Shawar R.M."/>
        </authorList>
    </citation>
    <scope>NUCLEOTIDE SEQUENCE [LARGE SCALE GENOMIC DNA]</scope>
    <source>
        <strain evidence="1 2">AR_0356</strain>
    </source>
</reference>
<accession>A0A2R3J3T1</accession>
<sequence length="136" mass="14783">MPNTRLKCEYASERAIVSCTPASRSFSVFSASSVADLARRQRSQEHPSPLAIVGLGLSRCAPLDAILRSQFAGEGGQRLADRVARRARRLVGRGGELPPRGETWMSCSSRVLRAQSMSMFEETQSGTLGLSRVVMV</sequence>
<dbReference type="AlphaFoldDB" id="A0A2R3J3T1"/>
<proteinExistence type="predicted"/>
<name>A0A2R3J3T1_9PSED</name>
<dbReference type="RefSeq" id="WP_058146285.1">
    <property type="nucleotide sequence ID" value="NZ_CP027169.1"/>
</dbReference>
<evidence type="ECO:0000313" key="1">
    <source>
        <dbReference type="EMBL" id="AVK08507.1"/>
    </source>
</evidence>